<dbReference type="EMBL" id="JAYFUM010000010">
    <property type="protein sequence ID" value="MEA5139519.1"/>
    <property type="molecule type" value="Genomic_DNA"/>
</dbReference>
<comment type="caution">
    <text evidence="1">The sequence shown here is derived from an EMBL/GenBank/DDBJ whole genome shotgun (WGS) entry which is preliminary data.</text>
</comment>
<reference evidence="1 2" key="1">
    <citation type="submission" date="2023-12" db="EMBL/GenBank/DDBJ databases">
        <title>Novel species of the genus Arcicella isolated from rivers.</title>
        <authorList>
            <person name="Lu H."/>
        </authorList>
    </citation>
    <scope>NUCLEOTIDE SEQUENCE [LARGE SCALE GENOMIC DNA]</scope>
    <source>
        <strain evidence="1 2">KCTC 23307</strain>
    </source>
</reference>
<evidence type="ECO:0000313" key="1">
    <source>
        <dbReference type="EMBL" id="MEA5139519.1"/>
    </source>
</evidence>
<name>A0ABU5Q9L9_9BACT</name>
<accession>A0ABU5Q9L9</accession>
<proteinExistence type="predicted"/>
<evidence type="ECO:0000313" key="2">
    <source>
        <dbReference type="Proteomes" id="UP001302949"/>
    </source>
</evidence>
<protein>
    <submittedName>
        <fullName evidence="1">Uncharacterized protein</fullName>
    </submittedName>
</protein>
<dbReference type="Proteomes" id="UP001302949">
    <property type="component" value="Unassembled WGS sequence"/>
</dbReference>
<dbReference type="RefSeq" id="WP_323296675.1">
    <property type="nucleotide sequence ID" value="NZ_JAYFUM010000010.1"/>
</dbReference>
<gene>
    <name evidence="1" type="ORF">VB248_10250</name>
</gene>
<sequence>MSTQQFSDLNEVKKHLKDIVKYMESTVDLEIAARYIVPLCLIDYLSKLYDKSNSSGSDKYKNFINEIMAEVNPKYKTFRYTINYDTDEKNNLPTQMYHVLRCGFVHSFSLIPDNKAKGKGGRDRSIILGFKEDNNLNHLDNFSCEGVRDACLFILDDFISDLDKSIDILFEKVNNDENLKKHILKLVSDYPYIGAIN</sequence>
<organism evidence="1 2">
    <name type="scientific">Arcicella rigui</name>
    <dbReference type="NCBI Taxonomy" id="797020"/>
    <lineage>
        <taxon>Bacteria</taxon>
        <taxon>Pseudomonadati</taxon>
        <taxon>Bacteroidota</taxon>
        <taxon>Cytophagia</taxon>
        <taxon>Cytophagales</taxon>
        <taxon>Flectobacillaceae</taxon>
        <taxon>Arcicella</taxon>
    </lineage>
</organism>
<keyword evidence="2" id="KW-1185">Reference proteome</keyword>